<keyword evidence="3" id="KW-1185">Reference proteome</keyword>
<proteinExistence type="predicted"/>
<organism evidence="1 3">
    <name type="scientific">Didymodactylos carnosus</name>
    <dbReference type="NCBI Taxonomy" id="1234261"/>
    <lineage>
        <taxon>Eukaryota</taxon>
        <taxon>Metazoa</taxon>
        <taxon>Spiralia</taxon>
        <taxon>Gnathifera</taxon>
        <taxon>Rotifera</taxon>
        <taxon>Eurotatoria</taxon>
        <taxon>Bdelloidea</taxon>
        <taxon>Philodinida</taxon>
        <taxon>Philodinidae</taxon>
        <taxon>Didymodactylos</taxon>
    </lineage>
</organism>
<dbReference type="AlphaFoldDB" id="A0A813U694"/>
<protein>
    <submittedName>
        <fullName evidence="1">Uncharacterized protein</fullName>
    </submittedName>
</protein>
<comment type="caution">
    <text evidence="1">The sequence shown here is derived from an EMBL/GenBank/DDBJ whole genome shotgun (WGS) entry which is preliminary data.</text>
</comment>
<reference evidence="1" key="1">
    <citation type="submission" date="2021-02" db="EMBL/GenBank/DDBJ databases">
        <authorList>
            <person name="Nowell W R."/>
        </authorList>
    </citation>
    <scope>NUCLEOTIDE SEQUENCE</scope>
</reference>
<evidence type="ECO:0000313" key="2">
    <source>
        <dbReference type="EMBL" id="CAF3608743.1"/>
    </source>
</evidence>
<name>A0A813U694_9BILA</name>
<accession>A0A813U694</accession>
<dbReference type="EMBL" id="CAJOBC010000628">
    <property type="protein sequence ID" value="CAF3608743.1"/>
    <property type="molecule type" value="Genomic_DNA"/>
</dbReference>
<sequence>MAEGNPLAYLSFVPEHGLKWRNNFQKEKIYPYEYENEIYRVMCSVHHKSDVGKPLDVYILKRTCIFDDCLYDLIDITSCDNTRNNWIKLNETITNPDIGHQYLRCYKNSLMSKGATVMANDRSMFVVKKPEFSLVADDRLIYSCQAHELIYDEILFLYNDGIYTYERKHIENDWVLAGTKQRK</sequence>
<gene>
    <name evidence="1" type="ORF">GPM918_LOCUS4607</name>
    <name evidence="2" type="ORF">SRO942_LOCUS4608</name>
</gene>
<evidence type="ECO:0000313" key="3">
    <source>
        <dbReference type="Proteomes" id="UP000663829"/>
    </source>
</evidence>
<dbReference type="EMBL" id="CAJNOQ010000628">
    <property type="protein sequence ID" value="CAF0822231.1"/>
    <property type="molecule type" value="Genomic_DNA"/>
</dbReference>
<evidence type="ECO:0000313" key="1">
    <source>
        <dbReference type="EMBL" id="CAF0822231.1"/>
    </source>
</evidence>
<dbReference type="Proteomes" id="UP000663829">
    <property type="component" value="Unassembled WGS sequence"/>
</dbReference>
<dbReference type="Proteomes" id="UP000681722">
    <property type="component" value="Unassembled WGS sequence"/>
</dbReference>